<evidence type="ECO:0000313" key="2">
    <source>
        <dbReference type="EMBL" id="VAX14733.1"/>
    </source>
</evidence>
<organism evidence="2">
    <name type="scientific">hydrothermal vent metagenome</name>
    <dbReference type="NCBI Taxonomy" id="652676"/>
    <lineage>
        <taxon>unclassified sequences</taxon>
        <taxon>metagenomes</taxon>
        <taxon>ecological metagenomes</taxon>
    </lineage>
</organism>
<protein>
    <submittedName>
        <fullName evidence="2">Uncharacterized protein</fullName>
    </submittedName>
</protein>
<sequence>MEKYFIPLALVLGLILAAILTRWMNWYAWGENQYKKKLRHAKRRAQLENDADGKEKQSQ</sequence>
<dbReference type="EMBL" id="UOGA01000006">
    <property type="protein sequence ID" value="VAX14733.1"/>
    <property type="molecule type" value="Genomic_DNA"/>
</dbReference>
<evidence type="ECO:0000256" key="1">
    <source>
        <dbReference type="SAM" id="Phobius"/>
    </source>
</evidence>
<reference evidence="2" key="1">
    <citation type="submission" date="2018-06" db="EMBL/GenBank/DDBJ databases">
        <authorList>
            <person name="Zhirakovskaya E."/>
        </authorList>
    </citation>
    <scope>NUCLEOTIDE SEQUENCE</scope>
</reference>
<accession>A0A3B1BRB7</accession>
<keyword evidence="1" id="KW-1133">Transmembrane helix</keyword>
<dbReference type="AlphaFoldDB" id="A0A3B1BRB7"/>
<gene>
    <name evidence="2" type="ORF">MNBD_NITROSPINAE04-1712</name>
</gene>
<keyword evidence="1" id="KW-0472">Membrane</keyword>
<proteinExistence type="predicted"/>
<name>A0A3B1BRB7_9ZZZZ</name>
<keyword evidence="1" id="KW-0812">Transmembrane</keyword>
<feature type="transmembrane region" description="Helical" evidence="1">
    <location>
        <begin position="6"/>
        <end position="29"/>
    </location>
</feature>